<dbReference type="AlphaFoldDB" id="L8FXB0"/>
<evidence type="ECO:0000313" key="2">
    <source>
        <dbReference type="EMBL" id="ELR04366.1"/>
    </source>
</evidence>
<dbReference type="HOGENOM" id="CLU_1986921_0_0_1"/>
<organism evidence="2 3">
    <name type="scientific">Pseudogymnoascus destructans (strain ATCC MYA-4855 / 20631-21)</name>
    <name type="common">Bat white-nose syndrome fungus</name>
    <name type="synonym">Geomyces destructans</name>
    <dbReference type="NCBI Taxonomy" id="658429"/>
    <lineage>
        <taxon>Eukaryota</taxon>
        <taxon>Fungi</taxon>
        <taxon>Dikarya</taxon>
        <taxon>Ascomycota</taxon>
        <taxon>Pezizomycotina</taxon>
        <taxon>Leotiomycetes</taxon>
        <taxon>Thelebolales</taxon>
        <taxon>Thelebolaceae</taxon>
        <taxon>Pseudogymnoascus</taxon>
    </lineage>
</organism>
<sequence>MDAAPSTEGRVMNEEAAGEAAPQDDARDRDVLSGGARVRKQVALAERPADIVQAPFHAIYAVPGRLTISGNGRVETCAAGRRNDRAAAHDPGRAEGGCESLSLRKVQSAQGIASAAGAGLAVPRRH</sequence>
<name>L8FXB0_PSED2</name>
<accession>L8FXB0</accession>
<gene>
    <name evidence="2" type="ORF">GMDG_09040</name>
</gene>
<dbReference type="InParanoid" id="L8FXB0"/>
<evidence type="ECO:0000256" key="1">
    <source>
        <dbReference type="SAM" id="MobiDB-lite"/>
    </source>
</evidence>
<feature type="region of interest" description="Disordered" evidence="1">
    <location>
        <begin position="1"/>
        <end position="33"/>
    </location>
</feature>
<keyword evidence="3" id="KW-1185">Reference proteome</keyword>
<evidence type="ECO:0000313" key="3">
    <source>
        <dbReference type="Proteomes" id="UP000011064"/>
    </source>
</evidence>
<protein>
    <submittedName>
        <fullName evidence="2">Uncharacterized protein</fullName>
    </submittedName>
</protein>
<feature type="non-terminal residue" evidence="2">
    <location>
        <position position="126"/>
    </location>
</feature>
<dbReference type="EMBL" id="GL574950">
    <property type="protein sequence ID" value="ELR04366.1"/>
    <property type="molecule type" value="Genomic_DNA"/>
</dbReference>
<reference evidence="3" key="1">
    <citation type="submission" date="2010-09" db="EMBL/GenBank/DDBJ databases">
        <title>The genome sequence of Geomyces destructans 20631-21.</title>
        <authorList>
            <consortium name="The Broad Institute Genome Sequencing Platform"/>
            <person name="Cuomo C.A."/>
            <person name="Blehert D.S."/>
            <person name="Lorch J.M."/>
            <person name="Young S.K."/>
            <person name="Zeng Q."/>
            <person name="Gargeya S."/>
            <person name="Fitzgerald M."/>
            <person name="Haas B."/>
            <person name="Abouelleil A."/>
            <person name="Alvarado L."/>
            <person name="Arachchi H.M."/>
            <person name="Berlin A."/>
            <person name="Brown A."/>
            <person name="Chapman S.B."/>
            <person name="Chen Z."/>
            <person name="Dunbar C."/>
            <person name="Freedman E."/>
            <person name="Gearin G."/>
            <person name="Gellesch M."/>
            <person name="Goldberg J."/>
            <person name="Griggs A."/>
            <person name="Gujja S."/>
            <person name="Heiman D."/>
            <person name="Howarth C."/>
            <person name="Larson L."/>
            <person name="Lui A."/>
            <person name="MacDonald P.J.P."/>
            <person name="Montmayeur A."/>
            <person name="Murphy C."/>
            <person name="Neiman D."/>
            <person name="Pearson M."/>
            <person name="Priest M."/>
            <person name="Roberts A."/>
            <person name="Saif S."/>
            <person name="Shea T."/>
            <person name="Shenoy N."/>
            <person name="Sisk P."/>
            <person name="Stolte C."/>
            <person name="Sykes S."/>
            <person name="Wortman J."/>
            <person name="Nusbaum C."/>
            <person name="Birren B."/>
        </authorList>
    </citation>
    <scope>NUCLEOTIDE SEQUENCE [LARGE SCALE GENOMIC DNA]</scope>
    <source>
        <strain evidence="3">ATCC MYA-4855 / 20631-21</strain>
    </source>
</reference>
<dbReference type="VEuPathDB" id="FungiDB:GMDG_09040"/>
<dbReference type="Proteomes" id="UP000011064">
    <property type="component" value="Unassembled WGS sequence"/>
</dbReference>
<proteinExistence type="predicted"/>